<dbReference type="AlphaFoldDB" id="A0A8T4HBG7"/>
<dbReference type="PANTHER" id="PTHR43685">
    <property type="entry name" value="GLYCOSYLTRANSFERASE"/>
    <property type="match status" value="1"/>
</dbReference>
<dbReference type="CDD" id="cd06420">
    <property type="entry name" value="GT2_Chondriotin_Pol_N"/>
    <property type="match status" value="1"/>
</dbReference>
<keyword evidence="5" id="KW-1185">Reference proteome</keyword>
<evidence type="ECO:0000259" key="2">
    <source>
        <dbReference type="Pfam" id="PF00535"/>
    </source>
</evidence>
<dbReference type="Pfam" id="PF02709">
    <property type="entry name" value="Glyco_transf_7C"/>
    <property type="match status" value="1"/>
</dbReference>
<reference evidence="4" key="1">
    <citation type="submission" date="2021-03" db="EMBL/GenBank/DDBJ databases">
        <authorList>
            <person name="Lu T."/>
            <person name="Wang Q."/>
            <person name="Han X."/>
        </authorList>
    </citation>
    <scope>NUCLEOTIDE SEQUENCE</scope>
    <source>
        <strain evidence="4">WQ 2009</strain>
    </source>
</reference>
<evidence type="ECO:0000313" key="4">
    <source>
        <dbReference type="EMBL" id="MBP3943773.1"/>
    </source>
</evidence>
<dbReference type="EMBL" id="JAGKSB010000010">
    <property type="protein sequence ID" value="MBP3943773.1"/>
    <property type="molecule type" value="Genomic_DNA"/>
</dbReference>
<proteinExistence type="predicted"/>
<dbReference type="InterPro" id="IPR029044">
    <property type="entry name" value="Nucleotide-diphossugar_trans"/>
</dbReference>
<evidence type="ECO:0000256" key="1">
    <source>
        <dbReference type="ARBA" id="ARBA00022679"/>
    </source>
</evidence>
<dbReference type="Proteomes" id="UP000679691">
    <property type="component" value="Unassembled WGS sequence"/>
</dbReference>
<feature type="domain" description="Galactosyltransferase C-terminal" evidence="3">
    <location>
        <begin position="176"/>
        <end position="235"/>
    </location>
</feature>
<evidence type="ECO:0000313" key="5">
    <source>
        <dbReference type="Proteomes" id="UP000679691"/>
    </source>
</evidence>
<organism evidence="4 5">
    <name type="scientific">Rhinopithecimicrobium faecis</name>
    <dbReference type="NCBI Taxonomy" id="2820698"/>
    <lineage>
        <taxon>Bacteria</taxon>
        <taxon>Pseudomonadati</taxon>
        <taxon>Bacteroidota</taxon>
        <taxon>Sphingobacteriia</taxon>
        <taxon>Sphingobacteriales</taxon>
        <taxon>Sphingobacteriaceae</taxon>
        <taxon>Rhinopithecimicrobium</taxon>
    </lineage>
</organism>
<dbReference type="InterPro" id="IPR001173">
    <property type="entry name" value="Glyco_trans_2-like"/>
</dbReference>
<accession>A0A8T4HBG7</accession>
<dbReference type="InterPro" id="IPR027791">
    <property type="entry name" value="Galactosyl_T_C"/>
</dbReference>
<dbReference type="Pfam" id="PF00535">
    <property type="entry name" value="Glycos_transf_2"/>
    <property type="match status" value="1"/>
</dbReference>
<protein>
    <submittedName>
        <fullName evidence="4">Glycosyltransferase family 2 protein</fullName>
    </submittedName>
</protein>
<keyword evidence="1" id="KW-0808">Transferase</keyword>
<dbReference type="GO" id="GO:0016740">
    <property type="term" value="F:transferase activity"/>
    <property type="evidence" value="ECO:0007669"/>
    <property type="project" value="UniProtKB-KW"/>
</dbReference>
<dbReference type="SUPFAM" id="SSF53448">
    <property type="entry name" value="Nucleotide-diphospho-sugar transferases"/>
    <property type="match status" value="1"/>
</dbReference>
<sequence>MHVTKNTKLTTTLLIATYNWSSALSVVLNSILRQSVAPTEIIIADDGSREDTAQLIKEFNKTHNLAIKHVWHPDAGFRKTLILNKAIQQSCASYLIQIDGDIVMHSHFIRDHIAAAEEGFFVQGSRAMLTKKLTEKVVSCNSFKLHALSRGMHTRFNAIHCPRLAFIFSCNPTSSHNVKGCNMAFFRADFIRINGYYNGFEGWGFEDYEFAERLINSGIKKKRLKWAAVSYHLFHPLCSRKNFRSNEIIYEETVAQKKTYRIPGYHEISAQKAHHYGCSE</sequence>
<dbReference type="Gene3D" id="3.90.550.10">
    <property type="entry name" value="Spore Coat Polysaccharide Biosynthesis Protein SpsA, Chain A"/>
    <property type="match status" value="1"/>
</dbReference>
<dbReference type="InterPro" id="IPR050834">
    <property type="entry name" value="Glycosyltransf_2"/>
</dbReference>
<feature type="domain" description="Glycosyltransferase 2-like" evidence="2">
    <location>
        <begin position="13"/>
        <end position="134"/>
    </location>
</feature>
<dbReference type="PANTHER" id="PTHR43685:SF3">
    <property type="entry name" value="SLR2126 PROTEIN"/>
    <property type="match status" value="1"/>
</dbReference>
<evidence type="ECO:0000259" key="3">
    <source>
        <dbReference type="Pfam" id="PF02709"/>
    </source>
</evidence>
<name>A0A8T4HBG7_9SPHI</name>
<comment type="caution">
    <text evidence="4">The sequence shown here is derived from an EMBL/GenBank/DDBJ whole genome shotgun (WGS) entry which is preliminary data.</text>
</comment>
<gene>
    <name evidence="4" type="ORF">J5U18_09380</name>
</gene>
<dbReference type="RefSeq" id="WP_353547273.1">
    <property type="nucleotide sequence ID" value="NZ_JAGKSB010000010.1"/>
</dbReference>